<dbReference type="SUPFAM" id="SSF102114">
    <property type="entry name" value="Radical SAM enzymes"/>
    <property type="match status" value="1"/>
</dbReference>
<dbReference type="SFLD" id="SFLDG01278">
    <property type="entry name" value="biotin_synthase_like"/>
    <property type="match status" value="1"/>
</dbReference>
<dbReference type="SMART" id="SM00876">
    <property type="entry name" value="BATS"/>
    <property type="match status" value="1"/>
</dbReference>
<evidence type="ECO:0000313" key="18">
    <source>
        <dbReference type="Proteomes" id="UP000076404"/>
    </source>
</evidence>
<dbReference type="GO" id="GO:0051537">
    <property type="term" value="F:2 iron, 2 sulfur cluster binding"/>
    <property type="evidence" value="ECO:0007669"/>
    <property type="project" value="UniProtKB-KW"/>
</dbReference>
<gene>
    <name evidence="14" type="primary">bioB</name>
    <name evidence="17" type="ORF">GEMMAAP_14940</name>
</gene>
<dbReference type="FunFam" id="3.20.20.70:FF:000026">
    <property type="entry name" value="Biotin synthase"/>
    <property type="match status" value="1"/>
</dbReference>
<dbReference type="eggNOG" id="COG0502">
    <property type="taxonomic scope" value="Bacteria"/>
</dbReference>
<keyword evidence="6 14" id="KW-0808">Transferase</keyword>
<dbReference type="OrthoDB" id="9786826at2"/>
<evidence type="ECO:0000256" key="6">
    <source>
        <dbReference type="ARBA" id="ARBA00022679"/>
    </source>
</evidence>
<dbReference type="EC" id="2.8.1.6" evidence="4 14"/>
<comment type="cofactor">
    <cofactor evidence="14 15">
        <name>[4Fe-4S] cluster</name>
        <dbReference type="ChEBI" id="CHEBI:49883"/>
    </cofactor>
    <text evidence="14 15">Binds 1 [4Fe-4S] cluster. The cluster is coordinated with 3 cysteines and an exchangeable S-adenosyl-L-methionine.</text>
</comment>
<dbReference type="EMBL" id="CP011454">
    <property type="protein sequence ID" value="AMW05743.1"/>
    <property type="molecule type" value="Genomic_DNA"/>
</dbReference>
<dbReference type="InterPro" id="IPR002684">
    <property type="entry name" value="Biotin_synth/BioAB"/>
</dbReference>
<feature type="binding site" evidence="14 15">
    <location>
        <position position="67"/>
    </location>
    <ligand>
        <name>[4Fe-4S] cluster</name>
        <dbReference type="ChEBI" id="CHEBI:49883"/>
        <note>4Fe-4S-S-AdoMet</note>
    </ligand>
</feature>
<comment type="catalytic activity">
    <reaction evidence="13 14">
        <text>(4R,5S)-dethiobiotin + (sulfur carrier)-SH + 2 reduced [2Fe-2S]-[ferredoxin] + 2 S-adenosyl-L-methionine = (sulfur carrier)-H + biotin + 2 5'-deoxyadenosine + 2 L-methionine + 2 oxidized [2Fe-2S]-[ferredoxin]</text>
        <dbReference type="Rhea" id="RHEA:22060"/>
        <dbReference type="Rhea" id="RHEA-COMP:10000"/>
        <dbReference type="Rhea" id="RHEA-COMP:10001"/>
        <dbReference type="Rhea" id="RHEA-COMP:14737"/>
        <dbReference type="Rhea" id="RHEA-COMP:14739"/>
        <dbReference type="ChEBI" id="CHEBI:17319"/>
        <dbReference type="ChEBI" id="CHEBI:29917"/>
        <dbReference type="ChEBI" id="CHEBI:33737"/>
        <dbReference type="ChEBI" id="CHEBI:33738"/>
        <dbReference type="ChEBI" id="CHEBI:57586"/>
        <dbReference type="ChEBI" id="CHEBI:57844"/>
        <dbReference type="ChEBI" id="CHEBI:59789"/>
        <dbReference type="ChEBI" id="CHEBI:64428"/>
        <dbReference type="ChEBI" id="CHEBI:149473"/>
        <dbReference type="EC" id="2.8.1.6"/>
    </reaction>
</comment>
<accession>A0A143BMB3</accession>
<dbReference type="SFLD" id="SFLDS00029">
    <property type="entry name" value="Radical_SAM"/>
    <property type="match status" value="1"/>
</dbReference>
<sequence length="353" mass="38477">MTTVNWQSLADKSLAGLVLSRDEALAVLTAPDDQLLDQLAAAYRVRRATWGNRVRLHFLLNAQSGLCPEDCNYCSQSKISAAEIEKYPMLAQEKILEAADRAAALKAGTLCMVISGRTPGDTVFGKVLDAVKAVRAKHDLKICACLGLLNEEQVLRLKEAGVETVNHNLNTSANYTPEIVSTHTFEDRVNTVEAVKAAGMKTCSGGILGMGESDDDVIDLALSLRDLDVKSVPVNFLIPVPGTSFEGRNELDPRRCLRILVLYRLLLPTQEIRISGGREVHLRSMQVMGLYPANSIFVGDYLTTQGQTARDDLRMIEDAGFVLETPDGEPLEGDPFAGVPESYPRAPLPLVEV</sequence>
<evidence type="ECO:0000256" key="11">
    <source>
        <dbReference type="ARBA" id="ARBA00023004"/>
    </source>
</evidence>
<dbReference type="Pfam" id="PF06968">
    <property type="entry name" value="BATS"/>
    <property type="match status" value="1"/>
</dbReference>
<protein>
    <recommendedName>
        <fullName evidence="4 14">Biotin synthase</fullName>
        <ecNumber evidence="4 14">2.8.1.6</ecNumber>
    </recommendedName>
</protein>
<keyword evidence="8 14" id="KW-0001">2Fe-2S</keyword>
<comment type="function">
    <text evidence="14">Catalyzes the conversion of dethiobiotin (DTB) to biotin by the insertion of a sulfur atom into dethiobiotin via a radical-based mechanism.</text>
</comment>
<dbReference type="Pfam" id="PF04055">
    <property type="entry name" value="Radical_SAM"/>
    <property type="match status" value="1"/>
</dbReference>
<keyword evidence="12 14" id="KW-0411">Iron-sulfur</keyword>
<name>A0A143BMB3_9BACT</name>
<dbReference type="STRING" id="1379270.GEMMAAP_14940"/>
<comment type="similarity">
    <text evidence="2 14">Belongs to the radical SAM superfamily. Biotin synthase family.</text>
</comment>
<dbReference type="Gene3D" id="3.20.20.70">
    <property type="entry name" value="Aldolase class I"/>
    <property type="match status" value="1"/>
</dbReference>
<dbReference type="GO" id="GO:0005506">
    <property type="term" value="F:iron ion binding"/>
    <property type="evidence" value="ECO:0007669"/>
    <property type="project" value="UniProtKB-UniRule"/>
</dbReference>
<evidence type="ECO:0000256" key="3">
    <source>
        <dbReference type="ARBA" id="ARBA00011738"/>
    </source>
</evidence>
<evidence type="ECO:0000256" key="5">
    <source>
        <dbReference type="ARBA" id="ARBA00022485"/>
    </source>
</evidence>
<dbReference type="InterPro" id="IPR024177">
    <property type="entry name" value="Biotin_synthase"/>
</dbReference>
<dbReference type="InterPro" id="IPR006638">
    <property type="entry name" value="Elp3/MiaA/NifB-like_rSAM"/>
</dbReference>
<evidence type="ECO:0000259" key="16">
    <source>
        <dbReference type="PROSITE" id="PS51918"/>
    </source>
</evidence>
<evidence type="ECO:0000256" key="14">
    <source>
        <dbReference type="HAMAP-Rule" id="MF_01694"/>
    </source>
</evidence>
<keyword evidence="18" id="KW-1185">Reference proteome</keyword>
<dbReference type="CDD" id="cd01335">
    <property type="entry name" value="Radical_SAM"/>
    <property type="match status" value="1"/>
</dbReference>
<dbReference type="KEGG" id="gph:GEMMAAP_14940"/>
<keyword evidence="10 14" id="KW-0093">Biotin biosynthesis</keyword>
<dbReference type="GO" id="GO:0009102">
    <property type="term" value="P:biotin biosynthetic process"/>
    <property type="evidence" value="ECO:0007669"/>
    <property type="project" value="UniProtKB-UniRule"/>
</dbReference>
<comment type="cofactor">
    <cofactor evidence="14">
        <name>[2Fe-2S] cluster</name>
        <dbReference type="ChEBI" id="CHEBI:190135"/>
    </cofactor>
    <text evidence="14">Binds 1 [2Fe-2S] cluster. The cluster is coordinated with 3 cysteines and 1 arginine.</text>
</comment>
<dbReference type="AlphaFoldDB" id="A0A143BMB3"/>
<keyword evidence="5 14" id="KW-0004">4Fe-4S</keyword>
<reference evidence="17 18" key="2">
    <citation type="journal article" date="2016" name="Environ. Microbiol. Rep.">
        <title>Metagenomic evidence for the presence of phototrophic Gemmatimonadetes bacteria in diverse environments.</title>
        <authorList>
            <person name="Zeng Y."/>
            <person name="Baumbach J."/>
            <person name="Barbosa E.G."/>
            <person name="Azevedo V."/>
            <person name="Zhang C."/>
            <person name="Koblizek M."/>
        </authorList>
    </citation>
    <scope>NUCLEOTIDE SEQUENCE [LARGE SCALE GENOMIC DNA]</scope>
    <source>
        <strain evidence="17 18">AP64</strain>
    </source>
</reference>
<dbReference type="PANTHER" id="PTHR22976">
    <property type="entry name" value="BIOTIN SYNTHASE"/>
    <property type="match status" value="1"/>
</dbReference>
<feature type="binding site" evidence="14 15">
    <location>
        <position position="71"/>
    </location>
    <ligand>
        <name>[4Fe-4S] cluster</name>
        <dbReference type="ChEBI" id="CHEBI:49883"/>
        <note>4Fe-4S-S-AdoMet</note>
    </ligand>
</feature>
<comment type="subunit">
    <text evidence="3 14">Homodimer.</text>
</comment>
<evidence type="ECO:0000313" key="17">
    <source>
        <dbReference type="EMBL" id="AMW05743.1"/>
    </source>
</evidence>
<dbReference type="PANTHER" id="PTHR22976:SF2">
    <property type="entry name" value="BIOTIN SYNTHASE, MITOCHONDRIAL"/>
    <property type="match status" value="1"/>
</dbReference>
<dbReference type="InterPro" id="IPR007197">
    <property type="entry name" value="rSAM"/>
</dbReference>
<comment type="pathway">
    <text evidence="1 14">Cofactor biosynthesis; biotin biosynthesis; biotin from 7,8-diaminononanoate: step 2/2.</text>
</comment>
<dbReference type="InterPro" id="IPR058240">
    <property type="entry name" value="rSAM_sf"/>
</dbReference>
<dbReference type="RefSeq" id="WP_026848543.1">
    <property type="nucleotide sequence ID" value="NZ_CP011454.1"/>
</dbReference>
<feature type="binding site" evidence="14 15">
    <location>
        <position position="74"/>
    </location>
    <ligand>
        <name>[4Fe-4S] cluster</name>
        <dbReference type="ChEBI" id="CHEBI:49883"/>
        <note>4Fe-4S-S-AdoMet</note>
    </ligand>
</feature>
<dbReference type="PIRSF" id="PIRSF001619">
    <property type="entry name" value="Biotin_synth"/>
    <property type="match status" value="1"/>
</dbReference>
<evidence type="ECO:0000256" key="2">
    <source>
        <dbReference type="ARBA" id="ARBA00010765"/>
    </source>
</evidence>
<feature type="binding site" evidence="14 15">
    <location>
        <position position="273"/>
    </location>
    <ligand>
        <name>[2Fe-2S] cluster</name>
        <dbReference type="ChEBI" id="CHEBI:190135"/>
    </ligand>
</feature>
<feature type="binding site" evidence="14 15">
    <location>
        <position position="203"/>
    </location>
    <ligand>
        <name>[2Fe-2S] cluster</name>
        <dbReference type="ChEBI" id="CHEBI:190135"/>
    </ligand>
</feature>
<dbReference type="PROSITE" id="PS51918">
    <property type="entry name" value="RADICAL_SAM"/>
    <property type="match status" value="1"/>
</dbReference>
<dbReference type="HAMAP" id="MF_01694">
    <property type="entry name" value="BioB"/>
    <property type="match status" value="1"/>
</dbReference>
<keyword evidence="11 14" id="KW-0408">Iron</keyword>
<dbReference type="InterPro" id="IPR010722">
    <property type="entry name" value="BATS_dom"/>
</dbReference>
<dbReference type="SFLD" id="SFLDG01060">
    <property type="entry name" value="BATS_domain_containing"/>
    <property type="match status" value="1"/>
</dbReference>
<feature type="binding site" evidence="14 15">
    <location>
        <position position="143"/>
    </location>
    <ligand>
        <name>[2Fe-2S] cluster</name>
        <dbReference type="ChEBI" id="CHEBI:190135"/>
    </ligand>
</feature>
<evidence type="ECO:0000256" key="12">
    <source>
        <dbReference type="ARBA" id="ARBA00023014"/>
    </source>
</evidence>
<proteinExistence type="inferred from homology"/>
<evidence type="ECO:0000256" key="1">
    <source>
        <dbReference type="ARBA" id="ARBA00004942"/>
    </source>
</evidence>
<dbReference type="GO" id="GO:0051539">
    <property type="term" value="F:4 iron, 4 sulfur cluster binding"/>
    <property type="evidence" value="ECO:0007669"/>
    <property type="project" value="UniProtKB-KW"/>
</dbReference>
<evidence type="ECO:0000256" key="13">
    <source>
        <dbReference type="ARBA" id="ARBA00051157"/>
    </source>
</evidence>
<dbReference type="UniPathway" id="UPA00078">
    <property type="reaction ID" value="UER00162"/>
</dbReference>
<evidence type="ECO:0000256" key="10">
    <source>
        <dbReference type="ARBA" id="ARBA00022756"/>
    </source>
</evidence>
<reference evidence="17 18" key="1">
    <citation type="journal article" date="2014" name="Proc. Natl. Acad. Sci. U.S.A.">
        <title>Functional type 2 photosynthetic reaction centers found in the rare bacterial phylum Gemmatimonadetes.</title>
        <authorList>
            <person name="Zeng Y."/>
            <person name="Feng F."/>
            <person name="Medova H."/>
            <person name="Dean J."/>
            <person name="Koblizek M."/>
        </authorList>
    </citation>
    <scope>NUCLEOTIDE SEQUENCE [LARGE SCALE GENOMIC DNA]</scope>
    <source>
        <strain evidence="17 18">AP64</strain>
    </source>
</reference>
<evidence type="ECO:0000256" key="15">
    <source>
        <dbReference type="PIRSR" id="PIRSR001619-1"/>
    </source>
</evidence>
<keyword evidence="7 14" id="KW-0949">S-adenosyl-L-methionine</keyword>
<feature type="binding site" evidence="14 15">
    <location>
        <position position="111"/>
    </location>
    <ligand>
        <name>[2Fe-2S] cluster</name>
        <dbReference type="ChEBI" id="CHEBI:190135"/>
    </ligand>
</feature>
<organism evidence="17 18">
    <name type="scientific">Gemmatimonas phototrophica</name>
    <dbReference type="NCBI Taxonomy" id="1379270"/>
    <lineage>
        <taxon>Bacteria</taxon>
        <taxon>Pseudomonadati</taxon>
        <taxon>Gemmatimonadota</taxon>
        <taxon>Gemmatimonadia</taxon>
        <taxon>Gemmatimonadales</taxon>
        <taxon>Gemmatimonadaceae</taxon>
        <taxon>Gemmatimonas</taxon>
    </lineage>
</organism>
<evidence type="ECO:0000256" key="7">
    <source>
        <dbReference type="ARBA" id="ARBA00022691"/>
    </source>
</evidence>
<evidence type="ECO:0000256" key="4">
    <source>
        <dbReference type="ARBA" id="ARBA00012236"/>
    </source>
</evidence>
<comment type="cofactor">
    <cofactor evidence="15">
        <name>[2Fe-2S] cluster</name>
        <dbReference type="ChEBI" id="CHEBI:190135"/>
    </cofactor>
    <text evidence="15">Binds 1 [2Fe-2S] cluster. The cluster is coordinated with 3 cysteines and 1 arginine.</text>
</comment>
<dbReference type="NCBIfam" id="TIGR00433">
    <property type="entry name" value="bioB"/>
    <property type="match status" value="1"/>
</dbReference>
<dbReference type="SMART" id="SM00729">
    <property type="entry name" value="Elp3"/>
    <property type="match status" value="1"/>
</dbReference>
<evidence type="ECO:0000256" key="9">
    <source>
        <dbReference type="ARBA" id="ARBA00022723"/>
    </source>
</evidence>
<dbReference type="GO" id="GO:0004076">
    <property type="term" value="F:biotin synthase activity"/>
    <property type="evidence" value="ECO:0007669"/>
    <property type="project" value="UniProtKB-UniRule"/>
</dbReference>
<feature type="domain" description="Radical SAM core" evidence="16">
    <location>
        <begin position="52"/>
        <end position="278"/>
    </location>
</feature>
<keyword evidence="9 14" id="KW-0479">Metal-binding</keyword>
<dbReference type="InterPro" id="IPR013785">
    <property type="entry name" value="Aldolase_TIM"/>
</dbReference>
<dbReference type="Proteomes" id="UP000076404">
    <property type="component" value="Chromosome"/>
</dbReference>
<evidence type="ECO:0000256" key="8">
    <source>
        <dbReference type="ARBA" id="ARBA00022714"/>
    </source>
</evidence>